<dbReference type="SUPFAM" id="SSF53474">
    <property type="entry name" value="alpha/beta-Hydrolases"/>
    <property type="match status" value="1"/>
</dbReference>
<dbReference type="EMBL" id="JAVRRT010000002">
    <property type="protein sequence ID" value="KAK5174167.1"/>
    <property type="molecule type" value="Genomic_DNA"/>
</dbReference>
<dbReference type="InterPro" id="IPR029058">
    <property type="entry name" value="AB_hydrolase_fold"/>
</dbReference>
<dbReference type="GeneID" id="89922595"/>
<keyword evidence="3" id="KW-1185">Reference proteome</keyword>
<protein>
    <recommendedName>
        <fullName evidence="1">AB hydrolase-1 domain-containing protein</fullName>
    </recommendedName>
</protein>
<dbReference type="Proteomes" id="UP001337655">
    <property type="component" value="Unassembled WGS sequence"/>
</dbReference>
<dbReference type="InterPro" id="IPR000073">
    <property type="entry name" value="AB_hydrolase_1"/>
</dbReference>
<feature type="domain" description="AB hydrolase-1" evidence="1">
    <location>
        <begin position="37"/>
        <end position="132"/>
    </location>
</feature>
<reference evidence="2 3" key="1">
    <citation type="submission" date="2023-08" db="EMBL/GenBank/DDBJ databases">
        <title>Black Yeasts Isolated from many extreme environments.</title>
        <authorList>
            <person name="Coleine C."/>
            <person name="Stajich J.E."/>
            <person name="Selbmann L."/>
        </authorList>
    </citation>
    <scope>NUCLEOTIDE SEQUENCE [LARGE SCALE GENOMIC DNA]</scope>
    <source>
        <strain evidence="2 3">CCFEE 5935</strain>
    </source>
</reference>
<dbReference type="PANTHER" id="PTHR43329">
    <property type="entry name" value="EPOXIDE HYDROLASE"/>
    <property type="match status" value="1"/>
</dbReference>
<dbReference type="RefSeq" id="XP_064662836.1">
    <property type="nucleotide sequence ID" value="XM_064798509.1"/>
</dbReference>
<evidence type="ECO:0000313" key="3">
    <source>
        <dbReference type="Proteomes" id="UP001337655"/>
    </source>
</evidence>
<name>A0AAV9PLK1_9PEZI</name>
<comment type="caution">
    <text evidence="2">The sequence shown here is derived from an EMBL/GenBank/DDBJ whole genome shotgun (WGS) entry which is preliminary data.</text>
</comment>
<accession>A0AAV9PLK1</accession>
<evidence type="ECO:0000259" key="1">
    <source>
        <dbReference type="Pfam" id="PF00561"/>
    </source>
</evidence>
<proteinExistence type="predicted"/>
<gene>
    <name evidence="2" type="ORF">LTR77_001247</name>
</gene>
<dbReference type="AlphaFoldDB" id="A0AAV9PLK1"/>
<dbReference type="Gene3D" id="3.40.50.1820">
    <property type="entry name" value="alpha/beta hydrolase"/>
    <property type="match status" value="2"/>
</dbReference>
<evidence type="ECO:0000313" key="2">
    <source>
        <dbReference type="EMBL" id="KAK5174167.1"/>
    </source>
</evidence>
<sequence>MERFVHKTLVTEPLQLKYSYYLSPKFHDNVKQRPDIPVLLFCHGYPDDACWLSHKRNSERRLMQITDMWESAVPSIVKQRYPMVLIDILGLGHSDKPLDPSCFRYKQQADSLAQILDHESVKNPIVPIGHDWYVLRQPFVVRELKCRPGAPQYARGSICGTENDAWAWCSCLWIPTDQKFDLEEQNKATAGRFGYPQWEYWNFFTSPDGAEIQDQNLARMYDVNHGLYRSHVPGEEERDIWMREMFCTIGAMRLMLPMREYVARQGKYENFTCELKPYARDPELKRRFIERMKKDSFASPNNYYHSLKDDYNLEDERQLSEEDKQIRIPLLYIGQTGDWVCRTDLMSDAKGAGLIKNDLEEKVIDAGHWFLYEKPQEFSELVIDWLGRKFSVSG</sequence>
<organism evidence="2 3">
    <name type="scientific">Saxophila tyrrhenica</name>
    <dbReference type="NCBI Taxonomy" id="1690608"/>
    <lineage>
        <taxon>Eukaryota</taxon>
        <taxon>Fungi</taxon>
        <taxon>Dikarya</taxon>
        <taxon>Ascomycota</taxon>
        <taxon>Pezizomycotina</taxon>
        <taxon>Dothideomycetes</taxon>
        <taxon>Dothideomycetidae</taxon>
        <taxon>Mycosphaerellales</taxon>
        <taxon>Extremaceae</taxon>
        <taxon>Saxophila</taxon>
    </lineage>
</organism>
<dbReference type="Pfam" id="PF00561">
    <property type="entry name" value="Abhydrolase_1"/>
    <property type="match status" value="1"/>
</dbReference>